<keyword evidence="1" id="KW-0238">DNA-binding</keyword>
<dbReference type="GO" id="GO:0003677">
    <property type="term" value="F:DNA binding"/>
    <property type="evidence" value="ECO:0007669"/>
    <property type="project" value="UniProtKB-KW"/>
</dbReference>
<dbReference type="Proteomes" id="UP001140979">
    <property type="component" value="Unassembled WGS sequence"/>
</dbReference>
<dbReference type="InterPro" id="IPR011010">
    <property type="entry name" value="DNA_brk_join_enz"/>
</dbReference>
<accession>A0A9X4F042</accession>
<dbReference type="InterPro" id="IPR013762">
    <property type="entry name" value="Integrase-like_cat_sf"/>
</dbReference>
<comment type="caution">
    <text evidence="4">The sequence shown here is derived from an EMBL/GenBank/DDBJ whole genome shotgun (WGS) entry which is preliminary data.</text>
</comment>
<sequence length="320" mass="36903">MRKNIPVITDPIILKQKLSEFSSPIRLEQFQQLVQNQYSRNSLLAMTKDWNHFVSFCISKHVSSLPASVAAVRQFIEYEARARKYSTIRRYAVTIGIMHSLLSLNDPTTNRKVQMSLANLRLEKLDDAKQAMPFTQEHLFALDERLSRSEYKKDIRDLAIYYVMFECVLKRGELKFFEREQISIDNELAITVHVGEANYSLSDRASLALNRWLTIVNRNEGIVFCSIDRHGNISSKSLNDASIFRILRNAGKQLGLMNLKFSGQSTRIGAAQELAKQGYKMRDIQQFGRWLSPAMPAQYIGKTHTAEQEKMKFKTIKPWS</sequence>
<dbReference type="Gene3D" id="1.10.443.10">
    <property type="entry name" value="Intergrase catalytic core"/>
    <property type="match status" value="1"/>
</dbReference>
<gene>
    <name evidence="4" type="ORF">L9W94_17250</name>
</gene>
<organism evidence="4 5">
    <name type="scientific">Vibrio aestuarianus</name>
    <dbReference type="NCBI Taxonomy" id="28171"/>
    <lineage>
        <taxon>Bacteria</taxon>
        <taxon>Pseudomonadati</taxon>
        <taxon>Pseudomonadota</taxon>
        <taxon>Gammaproteobacteria</taxon>
        <taxon>Vibrionales</taxon>
        <taxon>Vibrionaceae</taxon>
        <taxon>Vibrio</taxon>
    </lineage>
</organism>
<dbReference type="GO" id="GO:0006310">
    <property type="term" value="P:DNA recombination"/>
    <property type="evidence" value="ECO:0007669"/>
    <property type="project" value="UniProtKB-KW"/>
</dbReference>
<dbReference type="InterPro" id="IPR010998">
    <property type="entry name" value="Integrase_recombinase_N"/>
</dbReference>
<dbReference type="GO" id="GO:0015074">
    <property type="term" value="P:DNA integration"/>
    <property type="evidence" value="ECO:0007669"/>
    <property type="project" value="InterPro"/>
</dbReference>
<dbReference type="PROSITE" id="PS51898">
    <property type="entry name" value="TYR_RECOMBINASE"/>
    <property type="match status" value="1"/>
</dbReference>
<dbReference type="PANTHER" id="PTHR34605">
    <property type="entry name" value="PHAGE_INTEGRASE DOMAIN-CONTAINING PROTEIN"/>
    <property type="match status" value="1"/>
</dbReference>
<dbReference type="PANTHER" id="PTHR34605:SF3">
    <property type="entry name" value="P CELL-TYPE AGGLUTINATION PROTEIN MAP4-LIKE-RELATED"/>
    <property type="match status" value="1"/>
</dbReference>
<name>A0A9X4F042_9VIBR</name>
<evidence type="ECO:0000259" key="3">
    <source>
        <dbReference type="PROSITE" id="PS51898"/>
    </source>
</evidence>
<dbReference type="Pfam" id="PF00589">
    <property type="entry name" value="Phage_integrase"/>
    <property type="match status" value="1"/>
</dbReference>
<dbReference type="RefSeq" id="WP_274683778.1">
    <property type="nucleotide sequence ID" value="NZ_JAKNBA010000042.1"/>
</dbReference>
<dbReference type="InterPro" id="IPR002104">
    <property type="entry name" value="Integrase_catalytic"/>
</dbReference>
<dbReference type="AlphaFoldDB" id="A0A9X4F042"/>
<dbReference type="EMBL" id="JAKNBA010000042">
    <property type="protein sequence ID" value="MDE1243860.1"/>
    <property type="molecule type" value="Genomic_DNA"/>
</dbReference>
<dbReference type="SUPFAM" id="SSF47823">
    <property type="entry name" value="lambda integrase-like, N-terminal domain"/>
    <property type="match status" value="1"/>
</dbReference>
<dbReference type="SUPFAM" id="SSF56349">
    <property type="entry name" value="DNA breaking-rejoining enzymes"/>
    <property type="match status" value="1"/>
</dbReference>
<evidence type="ECO:0000313" key="4">
    <source>
        <dbReference type="EMBL" id="MDE1243860.1"/>
    </source>
</evidence>
<evidence type="ECO:0000256" key="1">
    <source>
        <dbReference type="ARBA" id="ARBA00023125"/>
    </source>
</evidence>
<protein>
    <submittedName>
        <fullName evidence="4">Tyrosine-type recombinase/integrase</fullName>
    </submittedName>
</protein>
<proteinExistence type="predicted"/>
<dbReference type="Gene3D" id="1.10.150.130">
    <property type="match status" value="1"/>
</dbReference>
<reference evidence="4" key="1">
    <citation type="submission" date="2022-02" db="EMBL/GenBank/DDBJ databases">
        <title>Emergence and expansion in Europe of a Vibrio aestuarianus clonal complex pathogenic for oysters.</title>
        <authorList>
            <person name="Mesnil A."/>
            <person name="Travers M.-A."/>
        </authorList>
    </citation>
    <scope>NUCLEOTIDE SEQUENCE</scope>
    <source>
        <strain evidence="4">19_064_11T1</strain>
    </source>
</reference>
<evidence type="ECO:0000256" key="2">
    <source>
        <dbReference type="ARBA" id="ARBA00023172"/>
    </source>
</evidence>
<dbReference type="InterPro" id="IPR052925">
    <property type="entry name" value="Phage_Integrase-like_Recomb"/>
</dbReference>
<evidence type="ECO:0000313" key="5">
    <source>
        <dbReference type="Proteomes" id="UP001140979"/>
    </source>
</evidence>
<feature type="domain" description="Tyr recombinase" evidence="3">
    <location>
        <begin position="129"/>
        <end position="313"/>
    </location>
</feature>
<keyword evidence="2" id="KW-0233">DNA recombination</keyword>